<dbReference type="HOGENOM" id="CLU_934815_0_0_1"/>
<proteinExistence type="predicted"/>
<gene>
    <name evidence="2" type="ORF">SINV_06734</name>
</gene>
<organism>
    <name type="scientific">Solenopsis invicta</name>
    <name type="common">Red imported fire ant</name>
    <name type="synonym">Solenopsis wagneri</name>
    <dbReference type="NCBI Taxonomy" id="13686"/>
    <lineage>
        <taxon>Eukaryota</taxon>
        <taxon>Metazoa</taxon>
        <taxon>Ecdysozoa</taxon>
        <taxon>Arthropoda</taxon>
        <taxon>Hexapoda</taxon>
        <taxon>Insecta</taxon>
        <taxon>Pterygota</taxon>
        <taxon>Neoptera</taxon>
        <taxon>Endopterygota</taxon>
        <taxon>Hymenoptera</taxon>
        <taxon>Apocrita</taxon>
        <taxon>Aculeata</taxon>
        <taxon>Formicoidea</taxon>
        <taxon>Formicidae</taxon>
        <taxon>Myrmicinae</taxon>
        <taxon>Solenopsis</taxon>
    </lineage>
</organism>
<evidence type="ECO:0000313" key="2">
    <source>
        <dbReference type="EMBL" id="EFZ20343.1"/>
    </source>
</evidence>
<feature type="domain" description="Mutator-like transposase" evidence="1">
    <location>
        <begin position="165"/>
        <end position="273"/>
    </location>
</feature>
<dbReference type="Pfam" id="PF20700">
    <property type="entry name" value="Mutator"/>
    <property type="match status" value="1"/>
</dbReference>
<feature type="non-terminal residue" evidence="2">
    <location>
        <position position="298"/>
    </location>
</feature>
<evidence type="ECO:0000259" key="1">
    <source>
        <dbReference type="Pfam" id="PF20700"/>
    </source>
</evidence>
<reference evidence="2" key="1">
    <citation type="journal article" date="2011" name="Proc. Natl. Acad. Sci. U.S.A.">
        <title>The genome of the fire ant Solenopsis invicta.</title>
        <authorList>
            <person name="Wurm Y."/>
            <person name="Wang J."/>
            <person name="Riba-Grognuz O."/>
            <person name="Corona M."/>
            <person name="Nygaard S."/>
            <person name="Hunt B.G."/>
            <person name="Ingram K.K."/>
            <person name="Falquet L."/>
            <person name="Nipitwattanaphon M."/>
            <person name="Gotzek D."/>
            <person name="Dijkstra M.B."/>
            <person name="Oettler J."/>
            <person name="Comtesse F."/>
            <person name="Shih C.J."/>
            <person name="Wu W.J."/>
            <person name="Yang C.C."/>
            <person name="Thomas J."/>
            <person name="Beaudoing E."/>
            <person name="Pradervand S."/>
            <person name="Flegel V."/>
            <person name="Cook E.D."/>
            <person name="Fabbretti R."/>
            <person name="Stockinger H."/>
            <person name="Long L."/>
            <person name="Farmerie W.G."/>
            <person name="Oakey J."/>
            <person name="Boomsma J.J."/>
            <person name="Pamilo P."/>
            <person name="Yi S.V."/>
            <person name="Heinze J."/>
            <person name="Goodisman M.A."/>
            <person name="Farinelli L."/>
            <person name="Harshman K."/>
            <person name="Hulo N."/>
            <person name="Cerutti L."/>
            <person name="Xenarios I."/>
            <person name="Shoemaker D."/>
            <person name="Keller L."/>
        </authorList>
    </citation>
    <scope>NUCLEOTIDE SEQUENCE [LARGE SCALE GENOMIC DNA]</scope>
</reference>
<dbReference type="EMBL" id="GL763004">
    <property type="protein sequence ID" value="EFZ20343.1"/>
    <property type="molecule type" value="Genomic_DNA"/>
</dbReference>
<dbReference type="OMA" id="ESTCESV"/>
<name>E9IGF6_SOLIN</name>
<dbReference type="InterPro" id="IPR049012">
    <property type="entry name" value="Mutator_transp_dom"/>
</dbReference>
<protein>
    <recommendedName>
        <fullName evidence="1">Mutator-like transposase domain-containing protein</fullName>
    </recommendedName>
</protein>
<accession>E9IGF6</accession>
<sequence length="298" mass="34674">MSIMPIPGLYRVTYFQHGNSKKNWKRLKAQEARKENTNDKYVDCSMSSESVITTDVTDLVTSQCVSIIKESTCESVHKRESDNVVKDTLLLEKTNELDMNYIQENLPKSRFIMDLSYYTRELYRTYINHKRGIDCQFNDWVPVSYRFFGRMDYGRNCISSVVCATMKQPFGQNPPEFDQLEINAAAATATITAGIGYSTLEELCASMDVRCMSEVTYIERREKLVEEFAKIAMENMKEAGELEKRLAIKNNETINGIPYIIVVADGSWMKRSYWLRFTFRCWCHYWLPHKEGSLCWCP</sequence>
<dbReference type="AlphaFoldDB" id="E9IGF6"/>